<evidence type="ECO:0000256" key="4">
    <source>
        <dbReference type="ARBA" id="ARBA00022452"/>
    </source>
</evidence>
<organism evidence="9 10">
    <name type="scientific">Mucilaginibacter gossypiicola</name>
    <dbReference type="NCBI Taxonomy" id="551995"/>
    <lineage>
        <taxon>Bacteria</taxon>
        <taxon>Pseudomonadati</taxon>
        <taxon>Bacteroidota</taxon>
        <taxon>Sphingobacteriia</taxon>
        <taxon>Sphingobacteriales</taxon>
        <taxon>Sphingobacteriaceae</taxon>
        <taxon>Mucilaginibacter</taxon>
    </lineage>
</organism>
<dbReference type="GO" id="GO:0009279">
    <property type="term" value="C:cell outer membrane"/>
    <property type="evidence" value="ECO:0007669"/>
    <property type="project" value="UniProtKB-SubCell"/>
</dbReference>
<dbReference type="SUPFAM" id="SSF56954">
    <property type="entry name" value="Outer membrane efflux proteins (OEP)"/>
    <property type="match status" value="1"/>
</dbReference>
<proteinExistence type="inferred from homology"/>
<dbReference type="Pfam" id="PF02321">
    <property type="entry name" value="OEP"/>
    <property type="match status" value="2"/>
</dbReference>
<dbReference type="GO" id="GO:0015288">
    <property type="term" value="F:porin activity"/>
    <property type="evidence" value="ECO:0007669"/>
    <property type="project" value="TreeGrafter"/>
</dbReference>
<dbReference type="STRING" id="551995.SAMN05192574_1025"/>
<keyword evidence="4" id="KW-1134">Transmembrane beta strand</keyword>
<sequence>MLISKKSCCLLVGLFITACSYAQQQQNNTPVSLKTLLSSVNQNAPTLLTDSAAIAIKRAMATETRSSWLPNLKLNYQADYGTNNNVAGPYFGFGIIPSNSRGVRTESNTTTVSANVGVAALDWEIYNFGAYGAQNKVANSDIQVQQNQFADSKYQLQAYTIGNYLLLLKLENFLSIQARNIRRNQEIRRSVQSLAKSGVRAGVDTSIAEAELSKARLNYIELNNQLKQVQLQLSAISGLPYQTIVPDTTLEQELVSTENNLLPTEVDTANHPLINYYKSVYQNSLQREKLVSKSYNPKIMLEGAVWGRGSSVDANDHFNSLSSGWGFDRNNYLVGIGVSYNLFDIRRRQLKLRTQRANTDYTRKKLEEQKQLLAVSANQSNVELQTAHERLLEIPHQLKAATDGYRQKLSLYKNGLTDIIELNAALNILYRAETDYVQAKYAYSNALFQKAITENQVSSVLNLLK</sequence>
<dbReference type="PANTHER" id="PTHR30026">
    <property type="entry name" value="OUTER MEMBRANE PROTEIN TOLC"/>
    <property type="match status" value="1"/>
</dbReference>
<accession>A0A1H8CPE1</accession>
<keyword evidence="5" id="KW-0812">Transmembrane</keyword>
<dbReference type="GO" id="GO:0015562">
    <property type="term" value="F:efflux transmembrane transporter activity"/>
    <property type="evidence" value="ECO:0007669"/>
    <property type="project" value="InterPro"/>
</dbReference>
<comment type="subcellular location">
    <subcellularLocation>
        <location evidence="1">Cell outer membrane</location>
    </subcellularLocation>
</comment>
<dbReference type="Gene3D" id="1.20.1600.10">
    <property type="entry name" value="Outer membrane efflux proteins (OEP)"/>
    <property type="match status" value="1"/>
</dbReference>
<feature type="signal peptide" evidence="8">
    <location>
        <begin position="1"/>
        <end position="24"/>
    </location>
</feature>
<evidence type="ECO:0000256" key="2">
    <source>
        <dbReference type="ARBA" id="ARBA00007613"/>
    </source>
</evidence>
<dbReference type="RefSeq" id="WP_091208681.1">
    <property type="nucleotide sequence ID" value="NZ_FOCL01000002.1"/>
</dbReference>
<keyword evidence="8" id="KW-0732">Signal</keyword>
<evidence type="ECO:0000256" key="7">
    <source>
        <dbReference type="ARBA" id="ARBA00023237"/>
    </source>
</evidence>
<evidence type="ECO:0000256" key="3">
    <source>
        <dbReference type="ARBA" id="ARBA00022448"/>
    </source>
</evidence>
<dbReference type="OrthoDB" id="654853at2"/>
<evidence type="ECO:0000256" key="5">
    <source>
        <dbReference type="ARBA" id="ARBA00022692"/>
    </source>
</evidence>
<dbReference type="InterPro" id="IPR003423">
    <property type="entry name" value="OMP_efflux"/>
</dbReference>
<evidence type="ECO:0000313" key="10">
    <source>
        <dbReference type="Proteomes" id="UP000198942"/>
    </source>
</evidence>
<comment type="similarity">
    <text evidence="2">Belongs to the outer membrane factor (OMF) (TC 1.B.17) family.</text>
</comment>
<dbReference type="GO" id="GO:1990281">
    <property type="term" value="C:efflux pump complex"/>
    <property type="evidence" value="ECO:0007669"/>
    <property type="project" value="TreeGrafter"/>
</dbReference>
<dbReference type="EMBL" id="FOCL01000002">
    <property type="protein sequence ID" value="SEM96168.1"/>
    <property type="molecule type" value="Genomic_DNA"/>
</dbReference>
<name>A0A1H8CPE1_9SPHI</name>
<dbReference type="PANTHER" id="PTHR30026:SF20">
    <property type="entry name" value="OUTER MEMBRANE PROTEIN TOLC"/>
    <property type="match status" value="1"/>
</dbReference>
<dbReference type="InterPro" id="IPR051906">
    <property type="entry name" value="TolC-like"/>
</dbReference>
<dbReference type="Proteomes" id="UP000198942">
    <property type="component" value="Unassembled WGS sequence"/>
</dbReference>
<dbReference type="AlphaFoldDB" id="A0A1H8CPE1"/>
<evidence type="ECO:0000256" key="6">
    <source>
        <dbReference type="ARBA" id="ARBA00023136"/>
    </source>
</evidence>
<feature type="chain" id="PRO_5011674663" evidence="8">
    <location>
        <begin position="25"/>
        <end position="465"/>
    </location>
</feature>
<keyword evidence="7" id="KW-0998">Cell outer membrane</keyword>
<protein>
    <submittedName>
        <fullName evidence="9">Outer membrane protein TolC</fullName>
    </submittedName>
</protein>
<reference evidence="10" key="1">
    <citation type="submission" date="2016-10" db="EMBL/GenBank/DDBJ databases">
        <authorList>
            <person name="Varghese N."/>
            <person name="Submissions S."/>
        </authorList>
    </citation>
    <scope>NUCLEOTIDE SEQUENCE [LARGE SCALE GENOMIC DNA]</scope>
    <source>
        <strain evidence="10">Gh-48</strain>
    </source>
</reference>
<keyword evidence="6" id="KW-0472">Membrane</keyword>
<evidence type="ECO:0000256" key="1">
    <source>
        <dbReference type="ARBA" id="ARBA00004442"/>
    </source>
</evidence>
<gene>
    <name evidence="9" type="ORF">SAMN05192574_1025</name>
</gene>
<keyword evidence="10" id="KW-1185">Reference proteome</keyword>
<evidence type="ECO:0000313" key="9">
    <source>
        <dbReference type="EMBL" id="SEM96168.1"/>
    </source>
</evidence>
<dbReference type="PROSITE" id="PS51257">
    <property type="entry name" value="PROKAR_LIPOPROTEIN"/>
    <property type="match status" value="1"/>
</dbReference>
<evidence type="ECO:0000256" key="8">
    <source>
        <dbReference type="SAM" id="SignalP"/>
    </source>
</evidence>
<keyword evidence="3" id="KW-0813">Transport</keyword>